<dbReference type="RefSeq" id="WP_272459872.1">
    <property type="nucleotide sequence ID" value="NZ_JAGTJJ010000080.1"/>
</dbReference>
<dbReference type="EMBL" id="JAGTJJ010000080">
    <property type="protein sequence ID" value="MDC3988687.1"/>
    <property type="molecule type" value="Genomic_DNA"/>
</dbReference>
<evidence type="ECO:0000313" key="2">
    <source>
        <dbReference type="Proteomes" id="UP001151081"/>
    </source>
</evidence>
<name>A0A9X4B004_9BACT</name>
<evidence type="ECO:0000313" key="1">
    <source>
        <dbReference type="EMBL" id="MDC3988687.1"/>
    </source>
</evidence>
<sequence>MVDELRFMAVHELADVLRYARRVRAARGDKPTPELVSHVVDGVGRLFPTHQKGVPLSLVRAGLPSVPRTLLDKALLEAETRQLLRLEPVKLPAPFVEIGAGIQHERGLLYFALPR</sequence>
<keyword evidence="2" id="KW-1185">Reference proteome</keyword>
<accession>A0A9X4B004</accession>
<protein>
    <submittedName>
        <fullName evidence="1">Uncharacterized protein</fullName>
    </submittedName>
</protein>
<proteinExistence type="predicted"/>
<dbReference type="Proteomes" id="UP001151081">
    <property type="component" value="Unassembled WGS sequence"/>
</dbReference>
<gene>
    <name evidence="1" type="ORF">KEG57_49940</name>
</gene>
<reference evidence="1 2" key="1">
    <citation type="submission" date="2021-04" db="EMBL/GenBank/DDBJ databases">
        <title>Genome analysis of Polyangium sp.</title>
        <authorList>
            <person name="Li Y."/>
            <person name="Wang J."/>
        </authorList>
    </citation>
    <scope>NUCLEOTIDE SEQUENCE [LARGE SCALE GENOMIC DNA]</scope>
    <source>
        <strain evidence="1 2">SDU14</strain>
    </source>
</reference>
<dbReference type="AlphaFoldDB" id="A0A9X4B004"/>
<comment type="caution">
    <text evidence="1">The sequence shown here is derived from an EMBL/GenBank/DDBJ whole genome shotgun (WGS) entry which is preliminary data.</text>
</comment>
<organism evidence="1 2">
    <name type="scientific">Polyangium jinanense</name>
    <dbReference type="NCBI Taxonomy" id="2829994"/>
    <lineage>
        <taxon>Bacteria</taxon>
        <taxon>Pseudomonadati</taxon>
        <taxon>Myxococcota</taxon>
        <taxon>Polyangia</taxon>
        <taxon>Polyangiales</taxon>
        <taxon>Polyangiaceae</taxon>
        <taxon>Polyangium</taxon>
    </lineage>
</organism>